<feature type="compositionally biased region" description="Polar residues" evidence="1">
    <location>
        <begin position="522"/>
        <end position="558"/>
    </location>
</feature>
<dbReference type="EMBL" id="JF898836">
    <property type="protein sequence ID" value="AEI25540.1"/>
    <property type="molecule type" value="mRNA"/>
</dbReference>
<dbReference type="PANTHER" id="PTHR12854">
    <property type="entry name" value="ATAXIN 2-RELATED"/>
    <property type="match status" value="1"/>
</dbReference>
<evidence type="ECO:0000313" key="3">
    <source>
        <dbReference type="EMBL" id="AEI25540.1"/>
    </source>
</evidence>
<evidence type="ECO:0000259" key="2">
    <source>
        <dbReference type="SMART" id="SM01272"/>
    </source>
</evidence>
<accession>F8UTI3</accession>
<feature type="domain" description="LsmAD" evidence="2">
    <location>
        <begin position="216"/>
        <end position="288"/>
    </location>
</feature>
<feature type="compositionally biased region" description="Basic and acidic residues" evidence="1">
    <location>
        <begin position="481"/>
        <end position="491"/>
    </location>
</feature>
<sequence length="1050" mass="114059">MNENTTQPTAKKPQQPVDRPFYSGKLDDGGRRSSSPTTRQPPVAQKAWTSAKNPITGRSTQTPQLNNADNIKQSKIESLREGQRARITLNSGAEFEGIYAQNQADPSSFFLRMVQRRKGPGDMANGSAKREEPTMTFSRKDVSEARNTGGNVTNKDGKMQNDTAISKNRPGVERVLQPWVPDSGSEIDGSLERMSLNDSSQDGGKWDQFATNEKKFGVKTSYNENLYTTAINRNHPNYKERDAFAKRKEQEILGSAPTTSHVAEERVMDYSGGNDAKGDEEDNGVRRQDFPPLGGSRENKYTPPAKRAPTGAGQGSVAGAPVDPAIISSQLKGSQKKPMPQNSTESKAPKNVQNKPSAPKNVEAKTPEPKSEPKPEPKTDAKAEAKAAEQPPVPLPRWSATLLPHFRHFASREREKAKEARTSKVKADQRDKLQDLKKFGESFKLSTPVPSDLIPIIAKDPAKQKAIQEKALQNAEEIAKAKLTKEKDVETPAKQPAVKSGKDQAHAGNSTAPQATPEVRNASRSGAPQQTPVSANQNQRHPSNRPSYTPSGGYNNSYRDGRANQYGPQGRQAGGNLSSRLRAVESTRNPQQMAMPHALPNQRPPPTGPANLVGYNAQLPPLQMHMAHPKLNPNSHEFRPNAFAPAFNPNGGGPGNGSNSGLGMSNVEVPPQSTLAPGPLVRRKTKAVDVKKCNILAHIKTAAPPVGRNWDENEGLRPAYDTLPTWRQLKDDEAPDSTMHMTYTEYLEKMPYGGGSMATPNQPHAMMAHQYQLPLHMQQGAHNLAPRQSPHMPPMQMPGTQHGHMPHVSYAGGDDHRMMHSNSAQSYASPRMPQVPIGYPPSMGSPAQVPYQQGVMPPFMPSTPQMNNYRSFSNNPQYMPQQNSSPMTVPMIQGQFLPAPNQMVAGGPPMMYPGGHQQFVPGGAAAPQPIPGATGGYPSPGRPQAAMMSQQGSQQGQPMYGVSPSMQFQQPVFPSGHPGHMGMRGGYNGAGPQYGSSPQMHQHQYGGQHRNNNNNNYGGARHGQHQGGQQGHQMPMGPQGRQADAPEEGK</sequence>
<dbReference type="GO" id="GO:0003729">
    <property type="term" value="F:mRNA binding"/>
    <property type="evidence" value="ECO:0007669"/>
    <property type="project" value="TreeGrafter"/>
</dbReference>
<protein>
    <submittedName>
        <fullName evidence="3">Pbp1</fullName>
    </submittedName>
</protein>
<organism evidence="3">
    <name type="scientific">Pyricularia oryzae</name>
    <name type="common">Rice blast fungus</name>
    <name type="synonym">Magnaporthe oryzae</name>
    <dbReference type="NCBI Taxonomy" id="318829"/>
    <lineage>
        <taxon>Eukaryota</taxon>
        <taxon>Fungi</taxon>
        <taxon>Dikarya</taxon>
        <taxon>Ascomycota</taxon>
        <taxon>Pezizomycotina</taxon>
        <taxon>Sordariomycetes</taxon>
        <taxon>Sordariomycetidae</taxon>
        <taxon>Magnaporthales</taxon>
        <taxon>Pyriculariaceae</taxon>
        <taxon>Pyricularia</taxon>
    </lineage>
</organism>
<feature type="compositionally biased region" description="Polar residues" evidence="1">
    <location>
        <begin position="47"/>
        <end position="71"/>
    </location>
</feature>
<feature type="region of interest" description="Disordered" evidence="1">
    <location>
        <begin position="251"/>
        <end position="399"/>
    </location>
</feature>
<feature type="region of interest" description="Disordered" evidence="1">
    <location>
        <begin position="119"/>
        <end position="206"/>
    </location>
</feature>
<feature type="compositionally biased region" description="Polar residues" evidence="1">
    <location>
        <begin position="340"/>
        <end position="356"/>
    </location>
</feature>
<feature type="region of interest" description="Disordered" evidence="1">
    <location>
        <begin position="1"/>
        <end position="71"/>
    </location>
</feature>
<feature type="region of interest" description="Disordered" evidence="1">
    <location>
        <begin position="983"/>
        <end position="1050"/>
    </location>
</feature>
<name>F8UTI3_PYROR</name>
<dbReference type="PANTHER" id="PTHR12854:SF7">
    <property type="entry name" value="ATAXIN-2 HOMOLOG"/>
    <property type="match status" value="1"/>
</dbReference>
<reference evidence="3" key="1">
    <citation type="submission" date="2011-04" db="EMBL/GenBank/DDBJ databases">
        <title>A PAB1-binding protein is required for vegetative growth, conidiation, and virulence in Magnaporthe oryzae.</title>
        <authorList>
            <person name="Peng Y.-L."/>
            <person name="Yang J."/>
            <person name="Lu M."/>
            <person name="Chen X.-L."/>
            <person name="Xu X.-W."/>
        </authorList>
    </citation>
    <scope>NUCLEOTIDE SEQUENCE</scope>
</reference>
<feature type="compositionally biased region" description="Basic and acidic residues" evidence="1">
    <location>
        <begin position="128"/>
        <end position="144"/>
    </location>
</feature>
<feature type="compositionally biased region" description="Low complexity" evidence="1">
    <location>
        <begin position="943"/>
        <end position="958"/>
    </location>
</feature>
<feature type="region of interest" description="Disordered" evidence="1">
    <location>
        <begin position="931"/>
        <end position="959"/>
    </location>
</feature>
<feature type="compositionally biased region" description="Low complexity" evidence="1">
    <location>
        <begin position="1001"/>
        <end position="1019"/>
    </location>
</feature>
<dbReference type="SMART" id="SM01272">
    <property type="entry name" value="LsmAD"/>
    <property type="match status" value="1"/>
</dbReference>
<dbReference type="InterPro" id="IPR009604">
    <property type="entry name" value="LsmAD_domain"/>
</dbReference>
<evidence type="ECO:0000256" key="1">
    <source>
        <dbReference type="SAM" id="MobiDB-lite"/>
    </source>
</evidence>
<dbReference type="GO" id="GO:0010494">
    <property type="term" value="C:cytoplasmic stress granule"/>
    <property type="evidence" value="ECO:0007669"/>
    <property type="project" value="TreeGrafter"/>
</dbReference>
<feature type="compositionally biased region" description="Polar residues" evidence="1">
    <location>
        <begin position="145"/>
        <end position="166"/>
    </location>
</feature>
<proteinExistence type="evidence at transcript level"/>
<dbReference type="Pfam" id="PF06741">
    <property type="entry name" value="LsmAD"/>
    <property type="match status" value="1"/>
</dbReference>
<feature type="compositionally biased region" description="Basic and acidic residues" evidence="1">
    <location>
        <begin position="362"/>
        <end position="387"/>
    </location>
</feature>
<dbReference type="InterPro" id="IPR045117">
    <property type="entry name" value="ATXN2-like"/>
</dbReference>
<feature type="compositionally biased region" description="Low complexity" evidence="1">
    <location>
        <begin position="1031"/>
        <end position="1042"/>
    </location>
</feature>
<feature type="region of interest" description="Disordered" evidence="1">
    <location>
        <begin position="481"/>
        <end position="608"/>
    </location>
</feature>
<dbReference type="AlphaFoldDB" id="F8UTI3"/>
<dbReference type="GO" id="GO:0034063">
    <property type="term" value="P:stress granule assembly"/>
    <property type="evidence" value="ECO:0007669"/>
    <property type="project" value="TreeGrafter"/>
</dbReference>